<dbReference type="CDD" id="cd02947">
    <property type="entry name" value="TRX_family"/>
    <property type="match status" value="1"/>
</dbReference>
<dbReference type="PANTHER" id="PTHR45663:SF11">
    <property type="entry name" value="GEO12009P1"/>
    <property type="match status" value="1"/>
</dbReference>
<evidence type="ECO:0000259" key="1">
    <source>
        <dbReference type="PROSITE" id="PS51352"/>
    </source>
</evidence>
<dbReference type="EMBL" id="MN740586">
    <property type="protein sequence ID" value="QHU35303.1"/>
    <property type="molecule type" value="Genomic_DNA"/>
</dbReference>
<proteinExistence type="predicted"/>
<dbReference type="AlphaFoldDB" id="A0A6C0LYC1"/>
<dbReference type="InterPro" id="IPR013766">
    <property type="entry name" value="Thioredoxin_domain"/>
</dbReference>
<sequence length="116" mass="13737">MSNEIDSRIVELTKRDEFKLFVKNNESVIVKASATWCGPCKRSTPFFMQIFNENIPKKIKLVKLDVDEGDDLAHYLRIKQMPTYIHFYRGEPQEIYMSSNKNEIINFFNKVIAYHK</sequence>
<dbReference type="GO" id="GO:0015035">
    <property type="term" value="F:protein-disulfide reductase activity"/>
    <property type="evidence" value="ECO:0007669"/>
    <property type="project" value="TreeGrafter"/>
</dbReference>
<dbReference type="SUPFAM" id="SSF52833">
    <property type="entry name" value="Thioredoxin-like"/>
    <property type="match status" value="1"/>
</dbReference>
<name>A0A6C0LYC1_9ZZZZ</name>
<dbReference type="PROSITE" id="PS51352">
    <property type="entry name" value="THIOREDOXIN_2"/>
    <property type="match status" value="1"/>
</dbReference>
<dbReference type="Gene3D" id="3.40.30.10">
    <property type="entry name" value="Glutaredoxin"/>
    <property type="match status" value="1"/>
</dbReference>
<evidence type="ECO:0000313" key="2">
    <source>
        <dbReference type="EMBL" id="QHU35303.1"/>
    </source>
</evidence>
<protein>
    <recommendedName>
        <fullName evidence="1">Thioredoxin domain-containing protein</fullName>
    </recommendedName>
</protein>
<reference evidence="2" key="1">
    <citation type="journal article" date="2020" name="Nature">
        <title>Giant virus diversity and host interactions through global metagenomics.</title>
        <authorList>
            <person name="Schulz F."/>
            <person name="Roux S."/>
            <person name="Paez-Espino D."/>
            <person name="Jungbluth S."/>
            <person name="Walsh D.A."/>
            <person name="Denef V.J."/>
            <person name="McMahon K.D."/>
            <person name="Konstantinidis K.T."/>
            <person name="Eloe-Fadrosh E.A."/>
            <person name="Kyrpides N.C."/>
            <person name="Woyke T."/>
        </authorList>
    </citation>
    <scope>NUCLEOTIDE SEQUENCE</scope>
    <source>
        <strain evidence="2">GVMAG-S-1017745-26</strain>
    </source>
</reference>
<dbReference type="PANTHER" id="PTHR45663">
    <property type="entry name" value="GEO12009P1"/>
    <property type="match status" value="1"/>
</dbReference>
<dbReference type="InterPro" id="IPR036249">
    <property type="entry name" value="Thioredoxin-like_sf"/>
</dbReference>
<feature type="domain" description="Thioredoxin" evidence="1">
    <location>
        <begin position="1"/>
        <end position="113"/>
    </location>
</feature>
<accession>A0A6C0LYC1</accession>
<organism evidence="2">
    <name type="scientific">viral metagenome</name>
    <dbReference type="NCBI Taxonomy" id="1070528"/>
    <lineage>
        <taxon>unclassified sequences</taxon>
        <taxon>metagenomes</taxon>
        <taxon>organismal metagenomes</taxon>
    </lineage>
</organism>
<dbReference type="GO" id="GO:0005737">
    <property type="term" value="C:cytoplasm"/>
    <property type="evidence" value="ECO:0007669"/>
    <property type="project" value="TreeGrafter"/>
</dbReference>
<dbReference type="Pfam" id="PF00085">
    <property type="entry name" value="Thioredoxin"/>
    <property type="match status" value="1"/>
</dbReference>